<evidence type="ECO:0000313" key="2">
    <source>
        <dbReference type="EMBL" id="OAX30990.1"/>
    </source>
</evidence>
<sequence>MRIIPQELTLLRHIHKILPPFRLNAVSRDSHPRDHLDISATSHLPPSLSHVQNLISTRINAYHSILFHPFVCRQYPSTQPTNSSWWPTLTDNAMSLIINVSLTQGKEHNAAAGAPKGNSGYRRDEGFDSHPLSPTRNPNSQQPSIAANTYSGEHRNGLLCSRF</sequence>
<accession>A0A1B7MEH0</accession>
<dbReference type="OrthoDB" id="2691712at2759"/>
<dbReference type="EMBL" id="KV449698">
    <property type="protein sequence ID" value="OAX30990.1"/>
    <property type="molecule type" value="Genomic_DNA"/>
</dbReference>
<dbReference type="Proteomes" id="UP000092154">
    <property type="component" value="Unassembled WGS sequence"/>
</dbReference>
<evidence type="ECO:0000256" key="1">
    <source>
        <dbReference type="SAM" id="MobiDB-lite"/>
    </source>
</evidence>
<dbReference type="AlphaFoldDB" id="A0A1B7MEH0"/>
<keyword evidence="3" id="KW-1185">Reference proteome</keyword>
<organism evidence="2 3">
    <name type="scientific">Rhizopogon vinicolor AM-OR11-026</name>
    <dbReference type="NCBI Taxonomy" id="1314800"/>
    <lineage>
        <taxon>Eukaryota</taxon>
        <taxon>Fungi</taxon>
        <taxon>Dikarya</taxon>
        <taxon>Basidiomycota</taxon>
        <taxon>Agaricomycotina</taxon>
        <taxon>Agaricomycetes</taxon>
        <taxon>Agaricomycetidae</taxon>
        <taxon>Boletales</taxon>
        <taxon>Suillineae</taxon>
        <taxon>Rhizopogonaceae</taxon>
        <taxon>Rhizopogon</taxon>
    </lineage>
</organism>
<name>A0A1B7MEH0_9AGAM</name>
<reference evidence="2 3" key="1">
    <citation type="submission" date="2016-06" db="EMBL/GenBank/DDBJ databases">
        <title>Comparative genomics of the ectomycorrhizal sister species Rhizopogon vinicolor and Rhizopogon vesiculosus (Basidiomycota: Boletales) reveals a divergence of the mating type B locus.</title>
        <authorList>
            <consortium name="DOE Joint Genome Institute"/>
            <person name="Mujic A.B."/>
            <person name="Kuo A."/>
            <person name="Tritt A."/>
            <person name="Lipzen A."/>
            <person name="Chen C."/>
            <person name="Johnson J."/>
            <person name="Sharma A."/>
            <person name="Barry K."/>
            <person name="Grigoriev I.V."/>
            <person name="Spatafora J.W."/>
        </authorList>
    </citation>
    <scope>NUCLEOTIDE SEQUENCE [LARGE SCALE GENOMIC DNA]</scope>
    <source>
        <strain evidence="2 3">AM-OR11-026</strain>
    </source>
</reference>
<dbReference type="InParanoid" id="A0A1B7MEH0"/>
<protein>
    <submittedName>
        <fullName evidence="2">Uncharacterized protein</fullName>
    </submittedName>
</protein>
<feature type="compositionally biased region" description="Polar residues" evidence="1">
    <location>
        <begin position="132"/>
        <end position="151"/>
    </location>
</feature>
<gene>
    <name evidence="2" type="ORF">K503DRAFT_806488</name>
</gene>
<evidence type="ECO:0000313" key="3">
    <source>
        <dbReference type="Proteomes" id="UP000092154"/>
    </source>
</evidence>
<feature type="region of interest" description="Disordered" evidence="1">
    <location>
        <begin position="108"/>
        <end position="151"/>
    </location>
</feature>
<proteinExistence type="predicted"/>